<dbReference type="AlphaFoldDB" id="A0A1K2F321"/>
<proteinExistence type="predicted"/>
<accession>A0A1K2F321</accession>
<name>A0A1K2F321_STRAR</name>
<dbReference type="EMBL" id="FPJO01000028">
    <property type="protein sequence ID" value="SFY41798.1"/>
    <property type="molecule type" value="Genomic_DNA"/>
</dbReference>
<organism evidence="2 3">
    <name type="scientific">Streptomyces atratus</name>
    <dbReference type="NCBI Taxonomy" id="1893"/>
    <lineage>
        <taxon>Bacteria</taxon>
        <taxon>Bacillati</taxon>
        <taxon>Actinomycetota</taxon>
        <taxon>Actinomycetes</taxon>
        <taxon>Kitasatosporales</taxon>
        <taxon>Streptomycetaceae</taxon>
        <taxon>Streptomyces</taxon>
    </lineage>
</organism>
<dbReference type="Proteomes" id="UP000181909">
    <property type="component" value="Unassembled WGS sequence"/>
</dbReference>
<evidence type="ECO:0000313" key="2">
    <source>
        <dbReference type="EMBL" id="SFY41798.1"/>
    </source>
</evidence>
<sequence length="43" mass="5093">MNRRYEPPRHKPRGWGEELSRRQHNASLSHSLRLTDSDDATAY</sequence>
<dbReference type="RefSeq" id="WP_256260307.1">
    <property type="nucleotide sequence ID" value="NZ_CP108285.1"/>
</dbReference>
<protein>
    <submittedName>
        <fullName evidence="2">Uncharacterized protein</fullName>
    </submittedName>
</protein>
<feature type="compositionally biased region" description="Polar residues" evidence="1">
    <location>
        <begin position="25"/>
        <end position="34"/>
    </location>
</feature>
<feature type="compositionally biased region" description="Basic and acidic residues" evidence="1">
    <location>
        <begin position="1"/>
        <end position="21"/>
    </location>
</feature>
<reference evidence="2 3" key="1">
    <citation type="submission" date="2016-11" db="EMBL/GenBank/DDBJ databases">
        <authorList>
            <person name="Jaros S."/>
            <person name="Januszkiewicz K."/>
            <person name="Wedrychowicz H."/>
        </authorList>
    </citation>
    <scope>NUCLEOTIDE SEQUENCE [LARGE SCALE GENOMIC DNA]</scope>
    <source>
        <strain evidence="2 3">OK807</strain>
    </source>
</reference>
<evidence type="ECO:0000313" key="3">
    <source>
        <dbReference type="Proteomes" id="UP000181909"/>
    </source>
</evidence>
<evidence type="ECO:0000256" key="1">
    <source>
        <dbReference type="SAM" id="MobiDB-lite"/>
    </source>
</evidence>
<gene>
    <name evidence="2" type="ORF">SAMN02787144_102873</name>
</gene>
<feature type="region of interest" description="Disordered" evidence="1">
    <location>
        <begin position="1"/>
        <end position="43"/>
    </location>
</feature>